<evidence type="ECO:0000313" key="6">
    <source>
        <dbReference type="EMBL" id="RIO47646.1"/>
    </source>
</evidence>
<dbReference type="HOGENOM" id="CLU_059558_0_0_9"/>
<evidence type="ECO:0000256" key="3">
    <source>
        <dbReference type="ARBA" id="ARBA00023134"/>
    </source>
</evidence>
<dbReference type="NCBIfam" id="NF003828">
    <property type="entry name" value="PRK05416.1"/>
    <property type="match status" value="1"/>
</dbReference>
<sequence length="307" mass="35468">MQHEEKNEIVKSELLVITGLSGAGKSVVIQSLEDLGYFCVDNLPPILLPKFVELMEQGNPTLQKVAIGIDLRGREFFKSLVKEIDDILSRKNVITDVLFVDATTEKLISRYKETRRRHPLQDQNNLTLVEAISEERNLLSDIRSMANYNVDTTHLKPKELRSRVYEYFNKSNHPTFTINVQSFGFKHGIQIDADLVFDVRFLPNPYYVKSLRPLTGMDEDVYNYVMKWKETNTFYEKLLDLLLFMIPGYKKEGKSQLVIAIGCTGGQHRSVALAQRLSEDLRQHFDYDIHVHHRDAHIESGDKHETN</sequence>
<dbReference type="InterPro" id="IPR005337">
    <property type="entry name" value="RapZ-like"/>
</dbReference>
<reference evidence="6 7" key="1">
    <citation type="journal article" date="2016" name="Front. Microbiol.">
        <title>Comprehensive Phylogenetic Analysis of Bovine Non-aureus Staphylococci Species Based on Whole-Genome Sequencing.</title>
        <authorList>
            <person name="Naushad S."/>
            <person name="Barkema H.W."/>
            <person name="Luby C."/>
            <person name="Condas L.A."/>
            <person name="Nobrega D.B."/>
            <person name="Carson D.A."/>
            <person name="De Buck J."/>
        </authorList>
    </citation>
    <scope>NUCLEOTIDE SEQUENCE [LARGE SCALE GENOMIC DNA]</scope>
    <source>
        <strain evidence="6 7">SNUC 5959</strain>
    </source>
</reference>
<dbReference type="Gene3D" id="3.40.50.300">
    <property type="entry name" value="P-loop containing nucleotide triphosphate hydrolases"/>
    <property type="match status" value="1"/>
</dbReference>
<dbReference type="Pfam" id="PF22740">
    <property type="entry name" value="PapZ_C"/>
    <property type="match status" value="1"/>
</dbReference>
<evidence type="ECO:0000259" key="5">
    <source>
        <dbReference type="Pfam" id="PF22740"/>
    </source>
</evidence>
<dbReference type="Proteomes" id="UP000285625">
    <property type="component" value="Unassembled WGS sequence"/>
</dbReference>
<dbReference type="PIRSF" id="PIRSF005052">
    <property type="entry name" value="P-loopkin"/>
    <property type="match status" value="1"/>
</dbReference>
<keyword evidence="2" id="KW-0067">ATP-binding</keyword>
<comment type="caution">
    <text evidence="6">The sequence shown here is derived from an EMBL/GenBank/DDBJ whole genome shotgun (WGS) entry which is preliminary data.</text>
</comment>
<dbReference type="InterPro" id="IPR053931">
    <property type="entry name" value="RapZ_C"/>
</dbReference>
<keyword evidence="1" id="KW-0547">Nucleotide-binding</keyword>
<keyword evidence="3" id="KW-0342">GTP-binding</keyword>
<dbReference type="HAMAP" id="MF_00636">
    <property type="entry name" value="RapZ_like"/>
    <property type="match status" value="1"/>
</dbReference>
<gene>
    <name evidence="6" type="primary">rapZ</name>
    <name evidence="6" type="ORF">BUZ57_01185</name>
</gene>
<feature type="domain" description="RapZ-like N-terminal" evidence="4">
    <location>
        <begin position="13"/>
        <end position="169"/>
    </location>
</feature>
<feature type="domain" description="RapZ C-terminal" evidence="5">
    <location>
        <begin position="177"/>
        <end position="296"/>
    </location>
</feature>
<evidence type="ECO:0000259" key="4">
    <source>
        <dbReference type="Pfam" id="PF03668"/>
    </source>
</evidence>
<protein>
    <submittedName>
        <fullName evidence="6">RNase adapter RapZ</fullName>
    </submittedName>
</protein>
<organism evidence="6 7">
    <name type="scientific">Staphylococcus hyicus</name>
    <dbReference type="NCBI Taxonomy" id="1284"/>
    <lineage>
        <taxon>Bacteria</taxon>
        <taxon>Bacillati</taxon>
        <taxon>Bacillota</taxon>
        <taxon>Bacilli</taxon>
        <taxon>Bacillales</taxon>
        <taxon>Staphylococcaceae</taxon>
        <taxon>Staphylococcus</taxon>
    </lineage>
</organism>
<dbReference type="PANTHER" id="PTHR30448:SF0">
    <property type="entry name" value="RNASE ADAPTER PROTEIN RAPZ"/>
    <property type="match status" value="1"/>
</dbReference>
<dbReference type="Pfam" id="PF03668">
    <property type="entry name" value="RapZ-like_N"/>
    <property type="match status" value="1"/>
</dbReference>
<dbReference type="InterPro" id="IPR027417">
    <property type="entry name" value="P-loop_NTPase"/>
</dbReference>
<name>A0A0A8HUS3_STAHY</name>
<evidence type="ECO:0000256" key="1">
    <source>
        <dbReference type="ARBA" id="ARBA00022741"/>
    </source>
</evidence>
<accession>A0A0A8HUS3</accession>
<dbReference type="PANTHER" id="PTHR30448">
    <property type="entry name" value="RNASE ADAPTER PROTEIN RAPZ"/>
    <property type="match status" value="1"/>
</dbReference>
<proteinExistence type="inferred from homology"/>
<dbReference type="SUPFAM" id="SSF52540">
    <property type="entry name" value="P-loop containing nucleoside triphosphate hydrolases"/>
    <property type="match status" value="1"/>
</dbReference>
<dbReference type="EMBL" id="QXVO01000002">
    <property type="protein sequence ID" value="RIO47646.1"/>
    <property type="molecule type" value="Genomic_DNA"/>
</dbReference>
<dbReference type="GeneID" id="41073754"/>
<dbReference type="GO" id="GO:0005524">
    <property type="term" value="F:ATP binding"/>
    <property type="evidence" value="ECO:0007669"/>
    <property type="project" value="UniProtKB-UniRule"/>
</dbReference>
<dbReference type="STRING" id="1284.SHYC_09900"/>
<dbReference type="KEGG" id="shu:SHYC_09900"/>
<dbReference type="RefSeq" id="WP_039646684.1">
    <property type="nucleotide sequence ID" value="NZ_CP008747.1"/>
</dbReference>
<dbReference type="GO" id="GO:0005525">
    <property type="term" value="F:GTP binding"/>
    <property type="evidence" value="ECO:0007669"/>
    <property type="project" value="UniProtKB-UniRule"/>
</dbReference>
<evidence type="ECO:0000313" key="7">
    <source>
        <dbReference type="Proteomes" id="UP000285625"/>
    </source>
</evidence>
<dbReference type="InterPro" id="IPR053930">
    <property type="entry name" value="RapZ-like_N"/>
</dbReference>
<evidence type="ECO:0000256" key="2">
    <source>
        <dbReference type="ARBA" id="ARBA00022840"/>
    </source>
</evidence>
<dbReference type="AlphaFoldDB" id="A0A0A8HUS3"/>